<name>A0A2I0HFS0_PUNGR</name>
<feature type="non-terminal residue" evidence="1">
    <location>
        <position position="1"/>
    </location>
</feature>
<keyword evidence="2" id="KW-1185">Reference proteome</keyword>
<organism evidence="1 2">
    <name type="scientific">Punica granatum</name>
    <name type="common">Pomegranate</name>
    <dbReference type="NCBI Taxonomy" id="22663"/>
    <lineage>
        <taxon>Eukaryota</taxon>
        <taxon>Viridiplantae</taxon>
        <taxon>Streptophyta</taxon>
        <taxon>Embryophyta</taxon>
        <taxon>Tracheophyta</taxon>
        <taxon>Spermatophyta</taxon>
        <taxon>Magnoliopsida</taxon>
        <taxon>eudicotyledons</taxon>
        <taxon>Gunneridae</taxon>
        <taxon>Pentapetalae</taxon>
        <taxon>rosids</taxon>
        <taxon>malvids</taxon>
        <taxon>Myrtales</taxon>
        <taxon>Lythraceae</taxon>
        <taxon>Punica</taxon>
    </lineage>
</organism>
<dbReference type="EMBL" id="PGOL01034423">
    <property type="protein sequence ID" value="PKI26227.1"/>
    <property type="molecule type" value="Genomic_DNA"/>
</dbReference>
<dbReference type="Proteomes" id="UP000233551">
    <property type="component" value="Unassembled WGS sequence"/>
</dbReference>
<gene>
    <name evidence="1" type="ORF">CRG98_049084</name>
</gene>
<comment type="caution">
    <text evidence="1">The sequence shown here is derived from an EMBL/GenBank/DDBJ whole genome shotgun (WGS) entry which is preliminary data.</text>
</comment>
<evidence type="ECO:0000313" key="2">
    <source>
        <dbReference type="Proteomes" id="UP000233551"/>
    </source>
</evidence>
<dbReference type="AlphaFoldDB" id="A0A2I0HFS0"/>
<protein>
    <submittedName>
        <fullName evidence="1">Uncharacterized protein</fullName>
    </submittedName>
</protein>
<proteinExistence type="predicted"/>
<evidence type="ECO:0000313" key="1">
    <source>
        <dbReference type="EMBL" id="PKI26227.1"/>
    </source>
</evidence>
<sequence>ENEADIDSKEPRSLSAEPPRWRALSLLGSFGSIIVSSFRIRPPPRSRGL</sequence>
<accession>A0A2I0HFS0</accession>
<reference evidence="1 2" key="1">
    <citation type="submission" date="2017-11" db="EMBL/GenBank/DDBJ databases">
        <title>De-novo sequencing of pomegranate (Punica granatum L.) genome.</title>
        <authorList>
            <person name="Akparov Z."/>
            <person name="Amiraslanov A."/>
            <person name="Hajiyeva S."/>
            <person name="Abbasov M."/>
            <person name="Kaur K."/>
            <person name="Hamwieh A."/>
            <person name="Solovyev V."/>
            <person name="Salamov A."/>
            <person name="Braich B."/>
            <person name="Kosarev P."/>
            <person name="Mahmoud A."/>
            <person name="Hajiyev E."/>
            <person name="Babayeva S."/>
            <person name="Izzatullayeva V."/>
            <person name="Mammadov A."/>
            <person name="Mammadov A."/>
            <person name="Sharifova S."/>
            <person name="Ojaghi J."/>
            <person name="Eynullazada K."/>
            <person name="Bayramov B."/>
            <person name="Abdulazimova A."/>
            <person name="Shahmuradov I."/>
        </authorList>
    </citation>
    <scope>NUCLEOTIDE SEQUENCE [LARGE SCALE GENOMIC DNA]</scope>
    <source>
        <strain evidence="2">cv. AG2017</strain>
        <tissue evidence="1">Leaf</tissue>
    </source>
</reference>